<dbReference type="EMBL" id="CP018099">
    <property type="protein sequence ID" value="APF17564.1"/>
    <property type="molecule type" value="Genomic_DNA"/>
</dbReference>
<organism evidence="1 2">
    <name type="scientific">Caldithrix abyssi DSM 13497</name>
    <dbReference type="NCBI Taxonomy" id="880073"/>
    <lineage>
        <taxon>Bacteria</taxon>
        <taxon>Pseudomonadati</taxon>
        <taxon>Calditrichota</taxon>
        <taxon>Calditrichia</taxon>
        <taxon>Calditrichales</taxon>
        <taxon>Calditrichaceae</taxon>
        <taxon>Caldithrix</taxon>
    </lineage>
</organism>
<dbReference type="Proteomes" id="UP000183868">
    <property type="component" value="Chromosome"/>
</dbReference>
<name>A0A1J1C571_CALAY</name>
<protein>
    <submittedName>
        <fullName evidence="1">Uncharacterized protein</fullName>
    </submittedName>
</protein>
<reference evidence="1 2" key="1">
    <citation type="submission" date="2016-11" db="EMBL/GenBank/DDBJ databases">
        <title>Genomic analysis of Caldithrix abyssi and proposal of a novel bacterial phylum Caldithrichaeota.</title>
        <authorList>
            <person name="Kublanov I."/>
            <person name="Sigalova O."/>
            <person name="Gavrilov S."/>
            <person name="Lebedinsky A."/>
            <person name="Ivanova N."/>
            <person name="Daum C."/>
            <person name="Reddy T."/>
            <person name="Klenk H.P."/>
            <person name="Goker M."/>
            <person name="Reva O."/>
            <person name="Miroshnichenko M."/>
            <person name="Kyprides N."/>
            <person name="Woyke T."/>
            <person name="Gelfand M."/>
        </authorList>
    </citation>
    <scope>NUCLEOTIDE SEQUENCE [LARGE SCALE GENOMIC DNA]</scope>
    <source>
        <strain evidence="1 2">LF13</strain>
    </source>
</reference>
<accession>A0A1J1C571</accession>
<dbReference type="AlphaFoldDB" id="A0A1J1C571"/>
<dbReference type="KEGG" id="caby:Cabys_813"/>
<gene>
    <name evidence="1" type="ORF">Cabys_813</name>
</gene>
<proteinExistence type="predicted"/>
<sequence>MQFTFARQSACPASDNTVYSLIFNVLGFTGKFWHVVCKILFQKIKTKLN</sequence>
<evidence type="ECO:0000313" key="2">
    <source>
        <dbReference type="Proteomes" id="UP000183868"/>
    </source>
</evidence>
<evidence type="ECO:0000313" key="1">
    <source>
        <dbReference type="EMBL" id="APF17564.1"/>
    </source>
</evidence>